<keyword evidence="2" id="KW-1185">Reference proteome</keyword>
<reference evidence="1" key="1">
    <citation type="journal article" date="2022" name="bioRxiv">
        <title>Sequencing and chromosome-scale assembly of the giantPleurodeles waltlgenome.</title>
        <authorList>
            <person name="Brown T."/>
            <person name="Elewa A."/>
            <person name="Iarovenko S."/>
            <person name="Subramanian E."/>
            <person name="Araus A.J."/>
            <person name="Petzold A."/>
            <person name="Susuki M."/>
            <person name="Suzuki K.-i.T."/>
            <person name="Hayashi T."/>
            <person name="Toyoda A."/>
            <person name="Oliveira C."/>
            <person name="Osipova E."/>
            <person name="Leigh N.D."/>
            <person name="Simon A."/>
            <person name="Yun M.H."/>
        </authorList>
    </citation>
    <scope>NUCLEOTIDE SEQUENCE</scope>
    <source>
        <strain evidence="1">20211129_DDA</strain>
        <tissue evidence="1">Liver</tissue>
    </source>
</reference>
<dbReference type="AlphaFoldDB" id="A0AAV7NMA1"/>
<evidence type="ECO:0000313" key="1">
    <source>
        <dbReference type="EMBL" id="KAJ1115804.1"/>
    </source>
</evidence>
<name>A0AAV7NMA1_PLEWA</name>
<comment type="caution">
    <text evidence="1">The sequence shown here is derived from an EMBL/GenBank/DDBJ whole genome shotgun (WGS) entry which is preliminary data.</text>
</comment>
<organism evidence="1 2">
    <name type="scientific">Pleurodeles waltl</name>
    <name type="common">Iberian ribbed newt</name>
    <dbReference type="NCBI Taxonomy" id="8319"/>
    <lineage>
        <taxon>Eukaryota</taxon>
        <taxon>Metazoa</taxon>
        <taxon>Chordata</taxon>
        <taxon>Craniata</taxon>
        <taxon>Vertebrata</taxon>
        <taxon>Euteleostomi</taxon>
        <taxon>Amphibia</taxon>
        <taxon>Batrachia</taxon>
        <taxon>Caudata</taxon>
        <taxon>Salamandroidea</taxon>
        <taxon>Salamandridae</taxon>
        <taxon>Pleurodelinae</taxon>
        <taxon>Pleurodeles</taxon>
    </lineage>
</organism>
<gene>
    <name evidence="1" type="ORF">NDU88_004026</name>
</gene>
<accession>A0AAV7NMA1</accession>
<dbReference type="EMBL" id="JANPWB010000012">
    <property type="protein sequence ID" value="KAJ1115804.1"/>
    <property type="molecule type" value="Genomic_DNA"/>
</dbReference>
<dbReference type="Proteomes" id="UP001066276">
    <property type="component" value="Chromosome 8"/>
</dbReference>
<evidence type="ECO:0000313" key="2">
    <source>
        <dbReference type="Proteomes" id="UP001066276"/>
    </source>
</evidence>
<sequence length="180" mass="19854">MAVSALHPARGREIPQTSPAAATYVSDLRLKILLSPKRAFLALILPQSAFLFYGLQQLSATRLCESPHGRMQRRACSKAQRLSFCAARVRGLFSVATAPIGLVLHARSPVFAGNELCLHLLKARIRSKQRLERSCAVISAAVQPGWSRRGGTPLLEAACRERGLHPATFHPRKRWLNVTQ</sequence>
<protein>
    <submittedName>
        <fullName evidence="1">Uncharacterized protein</fullName>
    </submittedName>
</protein>
<proteinExistence type="predicted"/>